<keyword evidence="2" id="KW-0472">Membrane</keyword>
<evidence type="ECO:0000313" key="4">
    <source>
        <dbReference type="Proteomes" id="UP000001542"/>
    </source>
</evidence>
<evidence type="ECO:0000313" key="3">
    <source>
        <dbReference type="EMBL" id="EAY13292.1"/>
    </source>
</evidence>
<proteinExistence type="predicted"/>
<feature type="region of interest" description="Disordered" evidence="1">
    <location>
        <begin position="474"/>
        <end position="502"/>
    </location>
</feature>
<dbReference type="VEuPathDB" id="TrichDB:TVAGG3_1048570"/>
<dbReference type="RefSeq" id="XP_001325515.1">
    <property type="nucleotide sequence ID" value="XM_001325480.1"/>
</dbReference>
<reference evidence="3" key="1">
    <citation type="submission" date="2006-10" db="EMBL/GenBank/DDBJ databases">
        <authorList>
            <person name="Amadeo P."/>
            <person name="Zhao Q."/>
            <person name="Wortman J."/>
            <person name="Fraser-Liggett C."/>
            <person name="Carlton J."/>
        </authorList>
    </citation>
    <scope>NUCLEOTIDE SEQUENCE</scope>
    <source>
        <strain evidence="3">G3</strain>
    </source>
</reference>
<dbReference type="InParanoid" id="A2E278"/>
<feature type="transmembrane region" description="Helical" evidence="2">
    <location>
        <begin position="420"/>
        <end position="442"/>
    </location>
</feature>
<protein>
    <submittedName>
        <fullName evidence="3">Uncharacterized protein</fullName>
    </submittedName>
</protein>
<dbReference type="VEuPathDB" id="TrichDB:TVAG_464260"/>
<organism evidence="3 4">
    <name type="scientific">Trichomonas vaginalis (strain ATCC PRA-98 / G3)</name>
    <dbReference type="NCBI Taxonomy" id="412133"/>
    <lineage>
        <taxon>Eukaryota</taxon>
        <taxon>Metamonada</taxon>
        <taxon>Parabasalia</taxon>
        <taxon>Trichomonadida</taxon>
        <taxon>Trichomonadidae</taxon>
        <taxon>Trichomonas</taxon>
    </lineage>
</organism>
<sequence length="502" mass="56260">MIEDIEIVSVRNPVPISEKTYYSDTSYDVTITSTKDVVFYYTLFEKPEEIGTCDEEFIYFRNDQKPFYAGLDSNSKQKNLIISDKNKTVCGYVIVAAPSYTIENTNFHRYYSTYEQDYRSSFAIKMGPQNIKDFDILYSLPFYPAGDIKFRKSEIIYHTDLITVQSNVTNDYSSTSALNGYYEYYYRINIPKDGLDLNFDKCTLVFHNGPKFTMVEKGGKEFLGNTGIDVINATSPAFFTIKPLNESETYHELNLTISNPSEYSFHDIYVIPPNDFNFYVLVHNEDQYKNILTNISAFKQMKFNIEIHNLHSFNHLTWSNKGRYESENEITKGSIISRIQYNSGHDLYTKSFSAYRSVFRNTSEPFEDEEISGFYKGASSLLRHQKILRPYPDAKEVFQFGNSIAPQYEGGTSLPLSTGVLVAVIVVPIVVGIALMALFICLCCKYCECCNRETQYRGGGRSYGGGGGGGGYGGGGGGGGGRSSSSSSSSGGGVSISFSNSS</sequence>
<dbReference type="AlphaFoldDB" id="A2E278"/>
<dbReference type="EMBL" id="DS113288">
    <property type="protein sequence ID" value="EAY13292.1"/>
    <property type="molecule type" value="Genomic_DNA"/>
</dbReference>
<name>A2E278_TRIV3</name>
<gene>
    <name evidence="3" type="ORF">TVAG_464260</name>
</gene>
<reference evidence="3" key="2">
    <citation type="journal article" date="2007" name="Science">
        <title>Draft genome sequence of the sexually transmitted pathogen Trichomonas vaginalis.</title>
        <authorList>
            <person name="Carlton J.M."/>
            <person name="Hirt R.P."/>
            <person name="Silva J.C."/>
            <person name="Delcher A.L."/>
            <person name="Schatz M."/>
            <person name="Zhao Q."/>
            <person name="Wortman J.R."/>
            <person name="Bidwell S.L."/>
            <person name="Alsmark U.C.M."/>
            <person name="Besteiro S."/>
            <person name="Sicheritz-Ponten T."/>
            <person name="Noel C.J."/>
            <person name="Dacks J.B."/>
            <person name="Foster P.G."/>
            <person name="Simillion C."/>
            <person name="Van de Peer Y."/>
            <person name="Miranda-Saavedra D."/>
            <person name="Barton G.J."/>
            <person name="Westrop G.D."/>
            <person name="Mueller S."/>
            <person name="Dessi D."/>
            <person name="Fiori P.L."/>
            <person name="Ren Q."/>
            <person name="Paulsen I."/>
            <person name="Zhang H."/>
            <person name="Bastida-Corcuera F.D."/>
            <person name="Simoes-Barbosa A."/>
            <person name="Brown M.T."/>
            <person name="Hayes R.D."/>
            <person name="Mukherjee M."/>
            <person name="Okumura C.Y."/>
            <person name="Schneider R."/>
            <person name="Smith A.J."/>
            <person name="Vanacova S."/>
            <person name="Villalvazo M."/>
            <person name="Haas B.J."/>
            <person name="Pertea M."/>
            <person name="Feldblyum T.V."/>
            <person name="Utterback T.R."/>
            <person name="Shu C.L."/>
            <person name="Osoegawa K."/>
            <person name="de Jong P.J."/>
            <person name="Hrdy I."/>
            <person name="Horvathova L."/>
            <person name="Zubacova Z."/>
            <person name="Dolezal P."/>
            <person name="Malik S.B."/>
            <person name="Logsdon J.M. Jr."/>
            <person name="Henze K."/>
            <person name="Gupta A."/>
            <person name="Wang C.C."/>
            <person name="Dunne R.L."/>
            <person name="Upcroft J.A."/>
            <person name="Upcroft P."/>
            <person name="White O."/>
            <person name="Salzberg S.L."/>
            <person name="Tang P."/>
            <person name="Chiu C.-H."/>
            <person name="Lee Y.-S."/>
            <person name="Embley T.M."/>
            <person name="Coombs G.H."/>
            <person name="Mottram J.C."/>
            <person name="Tachezy J."/>
            <person name="Fraser-Liggett C.M."/>
            <person name="Johnson P.J."/>
        </authorList>
    </citation>
    <scope>NUCLEOTIDE SEQUENCE [LARGE SCALE GENOMIC DNA]</scope>
    <source>
        <strain evidence="3">G3</strain>
    </source>
</reference>
<keyword evidence="2" id="KW-1133">Transmembrane helix</keyword>
<keyword evidence="4" id="KW-1185">Reference proteome</keyword>
<accession>A2E278</accession>
<evidence type="ECO:0000256" key="2">
    <source>
        <dbReference type="SAM" id="Phobius"/>
    </source>
</evidence>
<dbReference type="SMR" id="A2E278"/>
<dbReference type="Proteomes" id="UP000001542">
    <property type="component" value="Unassembled WGS sequence"/>
</dbReference>
<keyword evidence="2" id="KW-0812">Transmembrane</keyword>
<evidence type="ECO:0000256" key="1">
    <source>
        <dbReference type="SAM" id="MobiDB-lite"/>
    </source>
</evidence>
<dbReference type="KEGG" id="tva:4771268"/>